<evidence type="ECO:0000259" key="3">
    <source>
        <dbReference type="PROSITE" id="PS00624"/>
    </source>
</evidence>
<dbReference type="PROSITE" id="PS00624">
    <property type="entry name" value="GMC_OXRED_2"/>
    <property type="match status" value="1"/>
</dbReference>
<dbReference type="Gene3D" id="3.50.50.60">
    <property type="entry name" value="FAD/NAD(P)-binding domain"/>
    <property type="match status" value="1"/>
</dbReference>
<feature type="signal peptide" evidence="2">
    <location>
        <begin position="1"/>
        <end position="19"/>
    </location>
</feature>
<dbReference type="SUPFAM" id="SSF51905">
    <property type="entry name" value="FAD/NAD(P)-binding domain"/>
    <property type="match status" value="1"/>
</dbReference>
<dbReference type="InterPro" id="IPR007867">
    <property type="entry name" value="GMC_OxRtase_C"/>
</dbReference>
<evidence type="ECO:0000256" key="1">
    <source>
        <dbReference type="ARBA" id="ARBA00010790"/>
    </source>
</evidence>
<dbReference type="PANTHER" id="PTHR11552">
    <property type="entry name" value="GLUCOSE-METHANOL-CHOLINE GMC OXIDOREDUCTASE"/>
    <property type="match status" value="1"/>
</dbReference>
<organism evidence="4 5">
    <name type="scientific">Molorchus minor</name>
    <dbReference type="NCBI Taxonomy" id="1323400"/>
    <lineage>
        <taxon>Eukaryota</taxon>
        <taxon>Metazoa</taxon>
        <taxon>Ecdysozoa</taxon>
        <taxon>Arthropoda</taxon>
        <taxon>Hexapoda</taxon>
        <taxon>Insecta</taxon>
        <taxon>Pterygota</taxon>
        <taxon>Neoptera</taxon>
        <taxon>Endopterygota</taxon>
        <taxon>Coleoptera</taxon>
        <taxon>Polyphaga</taxon>
        <taxon>Cucujiformia</taxon>
        <taxon>Chrysomeloidea</taxon>
        <taxon>Cerambycidae</taxon>
        <taxon>Lamiinae</taxon>
        <taxon>Monochamini</taxon>
        <taxon>Molorchus</taxon>
    </lineage>
</organism>
<dbReference type="InterPro" id="IPR012132">
    <property type="entry name" value="GMC_OxRdtase"/>
</dbReference>
<evidence type="ECO:0000313" key="4">
    <source>
        <dbReference type="EMBL" id="KAJ8985230.1"/>
    </source>
</evidence>
<dbReference type="Proteomes" id="UP001162164">
    <property type="component" value="Unassembled WGS sequence"/>
</dbReference>
<dbReference type="Pfam" id="PF05199">
    <property type="entry name" value="GMC_oxred_C"/>
    <property type="match status" value="1"/>
</dbReference>
<sequence>MIPLPVTALVCLLIGKLGASPFQLTQQYIEEFEHGLEELKKLSQEYQYQQLDLHLDESIEKASFSRYTNHAEEFDFIVIGSGGSGAVIANRLSEVPEWKVLVLEAGAPETKASQVPSIYTHLQTTPYSWWYTTVPQNKSCLAMEDSRCFIPAGKALGGNTATNDMLYTRGNHKDYDIWADLGLGLEGWCWKDVLPYFKKIEDAHIHDLDRKHHSLGGPVHLENFQHDTHLAPHILEAAHELAIKTVDYNGEEQLGVGIPQATTKNGRRQSAAQAYLVPAHARKNLVVRPLSQVVQIIVSPHTKECHGVKYVHDGHLYVVRAAKEVILAAGAINSPQLLLLSGIGPHEDLDHLDIHPAVDLKVGHGLKDHIAFIGLNFVFNETKKEVTEAEDVVVDYLKNGKGPLTSTGAEVLGFLKTELSKDKSDYPDVEFLITTDLYNKGHEHLRHLKIKKEVYDAVWGPLEGKTGFTIGVVLLHPKSTGVLALHDSDPLHHPLINPNYLNDEDDRDVETILAGIHKALRLAHAEALQKLGIHLNHNRVPGCEHDELDDSYWKCAIRHLSVSLGDVSGTARMGPETDKAAVVDHKLRVYGVHKLRVADASVIPVSISGHLMAPTIMIGEKAADLIKEDWK</sequence>
<keyword evidence="5" id="KW-1185">Reference proteome</keyword>
<protein>
    <recommendedName>
        <fullName evidence="3">Glucose-methanol-choline oxidoreductase N-terminal domain-containing protein</fullName>
    </recommendedName>
</protein>
<feature type="domain" description="Glucose-methanol-choline oxidoreductase N-terminal" evidence="3">
    <location>
        <begin position="330"/>
        <end position="344"/>
    </location>
</feature>
<accession>A0ABQ9K4G5</accession>
<gene>
    <name evidence="4" type="ORF">NQ317_018259</name>
</gene>
<dbReference type="InterPro" id="IPR036188">
    <property type="entry name" value="FAD/NAD-bd_sf"/>
</dbReference>
<comment type="caution">
    <text evidence="4">The sequence shown here is derived from an EMBL/GenBank/DDBJ whole genome shotgun (WGS) entry which is preliminary data.</text>
</comment>
<dbReference type="Gene3D" id="3.30.560.10">
    <property type="entry name" value="Glucose Oxidase, domain 3"/>
    <property type="match status" value="1"/>
</dbReference>
<dbReference type="Pfam" id="PF00732">
    <property type="entry name" value="GMC_oxred_N"/>
    <property type="match status" value="1"/>
</dbReference>
<evidence type="ECO:0000256" key="2">
    <source>
        <dbReference type="SAM" id="SignalP"/>
    </source>
</evidence>
<dbReference type="PANTHER" id="PTHR11552:SF158">
    <property type="entry name" value="GH23626P-RELATED"/>
    <property type="match status" value="1"/>
</dbReference>
<proteinExistence type="inferred from homology"/>
<feature type="chain" id="PRO_5047206216" description="Glucose-methanol-choline oxidoreductase N-terminal domain-containing protein" evidence="2">
    <location>
        <begin position="20"/>
        <end position="631"/>
    </location>
</feature>
<name>A0ABQ9K4G5_9CUCU</name>
<dbReference type="PIRSF" id="PIRSF000137">
    <property type="entry name" value="Alcohol_oxidase"/>
    <property type="match status" value="1"/>
</dbReference>
<dbReference type="InterPro" id="IPR000172">
    <property type="entry name" value="GMC_OxRdtase_N"/>
</dbReference>
<reference evidence="4" key="1">
    <citation type="journal article" date="2023" name="Insect Mol. Biol.">
        <title>Genome sequencing provides insights into the evolution of gene families encoding plant cell wall-degrading enzymes in longhorned beetles.</title>
        <authorList>
            <person name="Shin N.R."/>
            <person name="Okamura Y."/>
            <person name="Kirsch R."/>
            <person name="Pauchet Y."/>
        </authorList>
    </citation>
    <scope>NUCLEOTIDE SEQUENCE</scope>
    <source>
        <strain evidence="4">MMC_N1</strain>
    </source>
</reference>
<dbReference type="SUPFAM" id="SSF54373">
    <property type="entry name" value="FAD-linked reductases, C-terminal domain"/>
    <property type="match status" value="1"/>
</dbReference>
<dbReference type="EMBL" id="JAPWTJ010000018">
    <property type="protein sequence ID" value="KAJ8985230.1"/>
    <property type="molecule type" value="Genomic_DNA"/>
</dbReference>
<evidence type="ECO:0000313" key="5">
    <source>
        <dbReference type="Proteomes" id="UP001162164"/>
    </source>
</evidence>
<keyword evidence="2" id="KW-0732">Signal</keyword>
<comment type="similarity">
    <text evidence="1">Belongs to the GMC oxidoreductase family.</text>
</comment>